<dbReference type="OrthoDB" id="823440at2"/>
<sequence>MNTTATPVWGTKGFSFWTFLSLLLLQAKPRCIVELGSGRSTITLGEYAKAAQSTFVSIETDPFWLNKARLELRAIGLPERQVQLVAIDANSGWYQAQQFDEAVDGLPEVDLLFVDAPNDRSGCSQGMRDSPVSLQRVKALAASTDLLIIDDTHRRHVLDTVDQLLSEPGQFNKFFYRYAVVPNYPNSLCLCARKGSKAEQAVTAAARLLNLHFANEYDRENCPEP</sequence>
<evidence type="ECO:0000313" key="1">
    <source>
        <dbReference type="EMBL" id="TFH67523.1"/>
    </source>
</evidence>
<dbReference type="EMBL" id="SPIA01000003">
    <property type="protein sequence ID" value="TFH67523.1"/>
    <property type="molecule type" value="Genomic_DNA"/>
</dbReference>
<reference evidence="1 2" key="1">
    <citation type="submission" date="2019-03" db="EMBL/GenBank/DDBJ databases">
        <title>Draft genome of Gammaproteobacteria bacterium LSUCC0057, a member of the SAR92 clade.</title>
        <authorList>
            <person name="Lanclos V.C."/>
            <person name="Doiron C."/>
            <person name="Henson M.W."/>
            <person name="Thrash J.C."/>
        </authorList>
    </citation>
    <scope>NUCLEOTIDE SEQUENCE [LARGE SCALE GENOMIC DNA]</scope>
    <source>
        <strain evidence="1 2">LSUCC0057</strain>
    </source>
</reference>
<proteinExistence type="predicted"/>
<dbReference type="InterPro" id="IPR029063">
    <property type="entry name" value="SAM-dependent_MTases_sf"/>
</dbReference>
<dbReference type="AlphaFoldDB" id="A0A4Y8UJL8"/>
<evidence type="ECO:0008006" key="3">
    <source>
        <dbReference type="Google" id="ProtNLM"/>
    </source>
</evidence>
<keyword evidence="2" id="KW-1185">Reference proteome</keyword>
<dbReference type="Proteomes" id="UP000298133">
    <property type="component" value="Unassembled WGS sequence"/>
</dbReference>
<protein>
    <recommendedName>
        <fullName evidence="3">Class I SAM-dependent methyltransferase</fullName>
    </recommendedName>
</protein>
<evidence type="ECO:0000313" key="2">
    <source>
        <dbReference type="Proteomes" id="UP000298133"/>
    </source>
</evidence>
<accession>A0A4Y8UJL8</accession>
<name>A0A4Y8UJL8_9GAMM</name>
<gene>
    <name evidence="1" type="ORF">E3W66_08550</name>
</gene>
<organism evidence="1 2">
    <name type="scientific">Gammaproteobacteria bacterium LSUCC0057</name>
    <dbReference type="NCBI Taxonomy" id="2559237"/>
    <lineage>
        <taxon>Bacteria</taxon>
        <taxon>Pseudomonadati</taxon>
        <taxon>Pseudomonadota</taxon>
        <taxon>Gammaproteobacteria</taxon>
        <taxon>Cellvibrionales</taxon>
        <taxon>Porticoccaceae</taxon>
        <taxon>SAR92 clade</taxon>
    </lineage>
</organism>
<dbReference type="Gene3D" id="3.40.50.150">
    <property type="entry name" value="Vaccinia Virus protein VP39"/>
    <property type="match status" value="1"/>
</dbReference>
<comment type="caution">
    <text evidence="1">The sequence shown here is derived from an EMBL/GenBank/DDBJ whole genome shotgun (WGS) entry which is preliminary data.</text>
</comment>
<dbReference type="SUPFAM" id="SSF53335">
    <property type="entry name" value="S-adenosyl-L-methionine-dependent methyltransferases"/>
    <property type="match status" value="1"/>
</dbReference>